<evidence type="ECO:0000313" key="1">
    <source>
        <dbReference type="EMBL" id="MCY1138207.1"/>
    </source>
</evidence>
<accession>A0ABT4AWG1</accession>
<dbReference type="Proteomes" id="UP001151002">
    <property type="component" value="Unassembled WGS sequence"/>
</dbReference>
<organism evidence="1 2">
    <name type="scientific">Paractinoplanes pyxinae</name>
    <dbReference type="NCBI Taxonomy" id="2997416"/>
    <lineage>
        <taxon>Bacteria</taxon>
        <taxon>Bacillati</taxon>
        <taxon>Actinomycetota</taxon>
        <taxon>Actinomycetes</taxon>
        <taxon>Micromonosporales</taxon>
        <taxon>Micromonosporaceae</taxon>
        <taxon>Paractinoplanes</taxon>
    </lineage>
</organism>
<dbReference type="RefSeq" id="WP_267562183.1">
    <property type="nucleotide sequence ID" value="NZ_JAPNTZ010000003.1"/>
</dbReference>
<gene>
    <name evidence="1" type="ORF">OWR29_09375</name>
</gene>
<comment type="caution">
    <text evidence="1">The sequence shown here is derived from an EMBL/GenBank/DDBJ whole genome shotgun (WGS) entry which is preliminary data.</text>
</comment>
<name>A0ABT4AWG1_9ACTN</name>
<protein>
    <submittedName>
        <fullName evidence="1">Uncharacterized protein</fullName>
    </submittedName>
</protein>
<dbReference type="EMBL" id="JAPNTZ010000003">
    <property type="protein sequence ID" value="MCY1138207.1"/>
    <property type="molecule type" value="Genomic_DNA"/>
</dbReference>
<reference evidence="1" key="1">
    <citation type="submission" date="2022-11" db="EMBL/GenBank/DDBJ databases">
        <authorList>
            <person name="Somphong A."/>
            <person name="Phongsopitanun W."/>
        </authorList>
    </citation>
    <scope>NUCLEOTIDE SEQUENCE</scope>
    <source>
        <strain evidence="1">Pm04-4</strain>
    </source>
</reference>
<evidence type="ECO:0000313" key="2">
    <source>
        <dbReference type="Proteomes" id="UP001151002"/>
    </source>
</evidence>
<keyword evidence="2" id="KW-1185">Reference proteome</keyword>
<proteinExistence type="predicted"/>
<sequence length="883" mass="93148">MQPARDPELDTEWQLGWLNDQAVVSSRSAPAVSHAVVWGPAEHDPVAGGRAVATGQAGPVRVEVDGLHRSYFCRLADGTRVFVPGLPGATLPAEQELARRAGSPERVLVRHPWRAASSRLDFSTPVRGTEVRREVRKLAPTAVAGEDGEPMVEAPTEVEPDDDVAVVDDPALLAALVALDRPLETVAFADRLEIEETWESPHGSTSRTFLVAPGRALDDPDGRVPLDPGAALAVKLPSGGTIHRDVSVDSLGHFFDTARATGCPGCGRVYGPCCRDVARLFACETCNRPACGLCRDGVAGPDTRCARCGDTSCHACSRELVVEACQVCERDVCRTCRDDTLCLTCRALAPGSAADLPEELGAHGLTVLTATDDGGTVAVLTGSHRREVVLLNDDGIERWTTAADDPLLPLRIAAARLAGAGDVDVHALPEQHCPPAPRDWLPIDRTSGTTVHWAVTAGDTREAGTFDPPPATDGAVPDESLQAELATLMSAGAAPARSSAHLPEAAVPPSGARLVACRMRTEDLTAVEARGLVRRTASGPTTSETVAEWQAPSENVWWAEADWNPQPEVVSRARLGEWEAVLARVGAHALLGVRRDAGEPAWHRITAEPGDLTRALVGAALVAPGVTASVTALTTADQFTGITLAGATRLHRRLWYAGVVQPPGEEEVLPADAQAAVAPGPPATAPAAEDGLPEPLAADLTRFLAAHPTRTAHVAIGLEVEEVWALPDGVQLQITYEVPPGETQGHVPDAATGDQLAEAYVCRSHHLAASVRSCATCLTPTCRACDDGATPCPLCGGPVCGRCTATPDGRCRACAGIAKVSVLSRARYGATRGDTVWHGEAPNVQVTIRRLHDEWTLERQDHEGTVTFPLTEPALTHVRTLLP</sequence>